<dbReference type="AlphaFoldDB" id="A0AAV6JP08"/>
<protein>
    <recommendedName>
        <fullName evidence="2">At1g61320/AtMIF1 LRR domain-containing protein</fullName>
    </recommendedName>
</protein>
<keyword evidence="1" id="KW-0378">Hydrolase</keyword>
<dbReference type="EMBL" id="JACTNZ010000007">
    <property type="protein sequence ID" value="KAG5542334.1"/>
    <property type="molecule type" value="Genomic_DNA"/>
</dbReference>
<keyword evidence="4" id="KW-1185">Reference proteome</keyword>
<reference evidence="3" key="1">
    <citation type="submission" date="2020-08" db="EMBL/GenBank/DDBJ databases">
        <title>Plant Genome Project.</title>
        <authorList>
            <person name="Zhang R.-G."/>
        </authorList>
    </citation>
    <scope>NUCLEOTIDE SEQUENCE</scope>
    <source>
        <strain evidence="3">WSP0</strain>
        <tissue evidence="3">Leaf</tissue>
    </source>
</reference>
<name>A0AAV6JP08_9ERIC</name>
<dbReference type="InterPro" id="IPR003697">
    <property type="entry name" value="Maf-like"/>
</dbReference>
<dbReference type="InterPro" id="IPR029001">
    <property type="entry name" value="ITPase-like_fam"/>
</dbReference>
<evidence type="ECO:0000313" key="3">
    <source>
        <dbReference type="EMBL" id="KAG5542332.1"/>
    </source>
</evidence>
<feature type="domain" description="At1g61320/AtMIF1 LRR" evidence="2">
    <location>
        <begin position="225"/>
        <end position="335"/>
    </location>
</feature>
<proteinExistence type="predicted"/>
<dbReference type="SUPFAM" id="SSF52972">
    <property type="entry name" value="ITPase-like"/>
    <property type="match status" value="1"/>
</dbReference>
<dbReference type="InterPro" id="IPR055357">
    <property type="entry name" value="LRR_At1g61320_AtMIF1"/>
</dbReference>
<evidence type="ECO:0000313" key="4">
    <source>
        <dbReference type="Proteomes" id="UP000823749"/>
    </source>
</evidence>
<evidence type="ECO:0000259" key="2">
    <source>
        <dbReference type="Pfam" id="PF23622"/>
    </source>
</evidence>
<dbReference type="Proteomes" id="UP000823749">
    <property type="component" value="Chromosome 7"/>
</dbReference>
<dbReference type="GO" id="GO:0047429">
    <property type="term" value="F:nucleoside triphosphate diphosphatase activity"/>
    <property type="evidence" value="ECO:0007669"/>
    <property type="project" value="InterPro"/>
</dbReference>
<dbReference type="Gene3D" id="3.90.950.10">
    <property type="match status" value="1"/>
</dbReference>
<sequence length="350" mass="38585">MEATASKFKIILGSSSVHRRKVLAEMGCDFTIMTADIDEKSIKRDTPEEMVMAIAEAKAEAIIAKLPIDYCKQDAEPPLLITGYSRGTAGTVSSVLVTNLKTGLRKGDWEKAELEADFQTVSAHSGHVQPDVEHVIRVHGGEENIILLPGGGDEDEVAFEFVDVVVEGAVQKAERPEVGVDVEDDDVVVFAIVGIVERGDDAGVDVVVHAAPVDYEEIPQIPELTKLKHLTLDVEGLPCSRFPWFTSLLEAAPSLLSFKLSSPIGSRAILPQMLTPHPHECLKDVEIFGFVNRKLVMYLLQNAINLEKITIDPYHPSDRSGKYRKSKKKQEARAHQLREELPFGFKITVL</sequence>
<dbReference type="PANTHER" id="PTHR43213:SF14">
    <property type="entry name" value="MAF-LIKE PROTEIN"/>
    <property type="match status" value="1"/>
</dbReference>
<dbReference type="EMBL" id="JACTNZ010000007">
    <property type="protein sequence ID" value="KAG5542332.1"/>
    <property type="molecule type" value="Genomic_DNA"/>
</dbReference>
<dbReference type="Pfam" id="PF02545">
    <property type="entry name" value="Maf"/>
    <property type="match status" value="1"/>
</dbReference>
<accession>A0AAV6JP08</accession>
<dbReference type="PANTHER" id="PTHR43213">
    <property type="entry name" value="BIFUNCTIONAL DTTP/UTP PYROPHOSPHATASE/METHYLTRANSFERASE PROTEIN-RELATED"/>
    <property type="match status" value="1"/>
</dbReference>
<dbReference type="Pfam" id="PF23622">
    <property type="entry name" value="LRR_At1g61320_AtMIF1"/>
    <property type="match status" value="1"/>
</dbReference>
<gene>
    <name evidence="3" type="ORF">RHGRI_022018</name>
</gene>
<evidence type="ECO:0000256" key="1">
    <source>
        <dbReference type="ARBA" id="ARBA00022801"/>
    </source>
</evidence>
<comment type="caution">
    <text evidence="3">The sequence shown here is derived from an EMBL/GenBank/DDBJ whole genome shotgun (WGS) entry which is preliminary data.</text>
</comment>
<organism evidence="3 4">
    <name type="scientific">Rhododendron griersonianum</name>
    <dbReference type="NCBI Taxonomy" id="479676"/>
    <lineage>
        <taxon>Eukaryota</taxon>
        <taxon>Viridiplantae</taxon>
        <taxon>Streptophyta</taxon>
        <taxon>Embryophyta</taxon>
        <taxon>Tracheophyta</taxon>
        <taxon>Spermatophyta</taxon>
        <taxon>Magnoliopsida</taxon>
        <taxon>eudicotyledons</taxon>
        <taxon>Gunneridae</taxon>
        <taxon>Pentapetalae</taxon>
        <taxon>asterids</taxon>
        <taxon>Ericales</taxon>
        <taxon>Ericaceae</taxon>
        <taxon>Ericoideae</taxon>
        <taxon>Rhodoreae</taxon>
        <taxon>Rhododendron</taxon>
    </lineage>
</organism>